<dbReference type="AlphaFoldDB" id="A0A193QMK3"/>
<name>A0A193QMK3_SODGM</name>
<reference evidence="2 3" key="1">
    <citation type="submission" date="2015-05" db="EMBL/GenBank/DDBJ databases">
        <authorList>
            <person name="Goodhead I."/>
        </authorList>
    </citation>
    <scope>NUCLEOTIDE SEQUENCE [LARGE SCALE GENOMIC DNA]</scope>
    <source>
        <strain evidence="3">morsitans</strain>
    </source>
</reference>
<organism evidence="2 3">
    <name type="scientific">Sodalis glossinidius (strain morsitans)</name>
    <dbReference type="NCBI Taxonomy" id="343509"/>
    <lineage>
        <taxon>Bacteria</taxon>
        <taxon>Pseudomonadati</taxon>
        <taxon>Pseudomonadota</taxon>
        <taxon>Gammaproteobacteria</taxon>
        <taxon>Enterobacterales</taxon>
        <taxon>Bruguierivoracaceae</taxon>
        <taxon>Sodalis</taxon>
    </lineage>
</organism>
<accession>A0A193QMK3</accession>
<sequence>MFIQNLLLVVVDILKVPSILVGLVALFGLVAQKSPFQM</sequence>
<protein>
    <submittedName>
        <fullName evidence="2">PTS system ascorbate-specific transporter subunit IIC</fullName>
    </submittedName>
</protein>
<dbReference type="Proteomes" id="UP000245838">
    <property type="component" value="Chromosome sggmmb4_Chromosome"/>
</dbReference>
<gene>
    <name evidence="2" type="ORF">SGGMMB4_04844</name>
</gene>
<proteinExistence type="predicted"/>
<dbReference type="EMBL" id="LN854557">
    <property type="protein sequence ID" value="CRL46328.1"/>
    <property type="molecule type" value="Genomic_DNA"/>
</dbReference>
<evidence type="ECO:0000313" key="3">
    <source>
        <dbReference type="Proteomes" id="UP000245838"/>
    </source>
</evidence>
<feature type="transmembrane region" description="Helical" evidence="1">
    <location>
        <begin position="6"/>
        <end position="31"/>
    </location>
</feature>
<evidence type="ECO:0000256" key="1">
    <source>
        <dbReference type="SAM" id="Phobius"/>
    </source>
</evidence>
<keyword evidence="1" id="KW-0472">Membrane</keyword>
<keyword evidence="1" id="KW-1133">Transmembrane helix</keyword>
<keyword evidence="1" id="KW-0812">Transmembrane</keyword>
<evidence type="ECO:0000313" key="2">
    <source>
        <dbReference type="EMBL" id="CRL46328.1"/>
    </source>
</evidence>